<reference evidence="1 2" key="1">
    <citation type="submission" date="2016-11" db="EMBL/GenBank/DDBJ databases">
        <authorList>
            <person name="Jaros S."/>
            <person name="Januszkiewicz K."/>
            <person name="Wedrychowicz H."/>
        </authorList>
    </citation>
    <scope>NUCLEOTIDE SEQUENCE [LARGE SCALE GENOMIC DNA]</scope>
    <source>
        <strain evidence="1 2">BPI-34</strain>
    </source>
</reference>
<evidence type="ECO:0000313" key="1">
    <source>
        <dbReference type="EMBL" id="SHM07581.1"/>
    </source>
</evidence>
<sequence>MDSSDGAELKNVLESTIEDEKKCLDQFELQITICRNKIAEIDGYISKNGQTHIMMQRKRAFEEQEFIVNTAAQCQQCSFETKGIQKLLYFEKNESSRERIAVDSCEMMYEWCEDLLQLTAKKYQDVASKLLSPSELARTRIARKRLQDFYEQAKPELANIRHNAGAHREHDFLKQRDVLARISWSDTIQRLHDFEEVTLELGKSMDALMKAGLRQLDKLFK</sequence>
<dbReference type="Proteomes" id="UP000184280">
    <property type="component" value="Unassembled WGS sequence"/>
</dbReference>
<dbReference type="AlphaFoldDB" id="A0A1M7FU44"/>
<evidence type="ECO:0000313" key="2">
    <source>
        <dbReference type="Proteomes" id="UP000184280"/>
    </source>
</evidence>
<name>A0A1M7FU44_XYLRU</name>
<protein>
    <submittedName>
        <fullName evidence="1">Uncharacterized protein</fullName>
    </submittedName>
</protein>
<gene>
    <name evidence="1" type="ORF">SAMN04488494_1265</name>
</gene>
<organism evidence="1 2">
    <name type="scientific">Xylanibacter ruminicola</name>
    <name type="common">Prevotella ruminicola</name>
    <dbReference type="NCBI Taxonomy" id="839"/>
    <lineage>
        <taxon>Bacteria</taxon>
        <taxon>Pseudomonadati</taxon>
        <taxon>Bacteroidota</taxon>
        <taxon>Bacteroidia</taxon>
        <taxon>Bacteroidales</taxon>
        <taxon>Prevotellaceae</taxon>
        <taxon>Xylanibacter</taxon>
    </lineage>
</organism>
<dbReference type="EMBL" id="FRCJ01000002">
    <property type="protein sequence ID" value="SHM07581.1"/>
    <property type="molecule type" value="Genomic_DNA"/>
</dbReference>
<proteinExistence type="predicted"/>
<accession>A0A1M7FU44</accession>